<name>D1VZC1_9BACT</name>
<dbReference type="AlphaFoldDB" id="D1VZC1"/>
<organism evidence="1 2">
    <name type="scientific">Hoylesella timonensis CRIS 5C-B1</name>
    <dbReference type="NCBI Taxonomy" id="679189"/>
    <lineage>
        <taxon>Bacteria</taxon>
        <taxon>Pseudomonadati</taxon>
        <taxon>Bacteroidota</taxon>
        <taxon>Bacteroidia</taxon>
        <taxon>Bacteroidales</taxon>
        <taxon>Prevotellaceae</taxon>
        <taxon>Hoylesella</taxon>
    </lineage>
</organism>
<dbReference type="RefSeq" id="WP_008123929.1">
    <property type="nucleotide sequence ID" value="NZ_ADEF01000030.1"/>
</dbReference>
<evidence type="ECO:0000313" key="1">
    <source>
        <dbReference type="EMBL" id="EFA97533.1"/>
    </source>
</evidence>
<accession>D1VZC1</accession>
<sequence>MREAMDSVYSLEQEHLEEYSRFSLDMMKVERNNFSSLERIFKMAAGFVPTSVLVECSKLPARDSKGVQSAVESTTAASRVVDELMGLKGYLRFGVYTETVGEKETPGQSEQFLIREFSLSDEALSEEDDEHIYVPRDCPRVLGIAAVLRSDGSIHFREGALC</sequence>
<dbReference type="EMBL" id="ADEF01000030">
    <property type="protein sequence ID" value="EFA97533.1"/>
    <property type="molecule type" value="Genomic_DNA"/>
</dbReference>
<gene>
    <name evidence="1" type="ORF">HMPREF9019_0559</name>
</gene>
<proteinExistence type="predicted"/>
<reference evidence="1 2" key="1">
    <citation type="submission" date="2009-12" db="EMBL/GenBank/DDBJ databases">
        <title>Genome Sequence of Prevotella timonensis CRIS 5C-B1.</title>
        <authorList>
            <person name="Durkin A.S."/>
            <person name="Madupu R."/>
            <person name="Torralba M."/>
            <person name="Methe B."/>
            <person name="Sutton G."/>
            <person name="Strausberg R.L."/>
            <person name="Nelson K.E."/>
        </authorList>
    </citation>
    <scope>NUCLEOTIDE SEQUENCE [LARGE SCALE GENOMIC DNA]</scope>
    <source>
        <strain evidence="1 2">CRIS 5C-B1</strain>
    </source>
</reference>
<comment type="caution">
    <text evidence="1">The sequence shown here is derived from an EMBL/GenBank/DDBJ whole genome shotgun (WGS) entry which is preliminary data.</text>
</comment>
<evidence type="ECO:0000313" key="2">
    <source>
        <dbReference type="Proteomes" id="UP000004001"/>
    </source>
</evidence>
<keyword evidence="2" id="KW-1185">Reference proteome</keyword>
<dbReference type="Proteomes" id="UP000004001">
    <property type="component" value="Unassembled WGS sequence"/>
</dbReference>
<protein>
    <submittedName>
        <fullName evidence="1">Uncharacterized protein</fullName>
    </submittedName>
</protein>